<dbReference type="CDD" id="cd15573">
    <property type="entry name" value="PHD_JADE"/>
    <property type="match status" value="1"/>
</dbReference>
<dbReference type="InterPro" id="IPR019787">
    <property type="entry name" value="Znf_PHD-finger"/>
</dbReference>
<dbReference type="InterPro" id="IPR001452">
    <property type="entry name" value="SH3_domain"/>
</dbReference>
<feature type="compositionally biased region" description="Polar residues" evidence="9">
    <location>
        <begin position="801"/>
        <end position="821"/>
    </location>
</feature>
<dbReference type="CDD" id="cd11762">
    <property type="entry name" value="SH3_FCHSD_2"/>
    <property type="match status" value="1"/>
</dbReference>
<dbReference type="FunFam" id="2.30.30.40:FF:000033">
    <property type="entry name" value="FCH and double SH3 domains protein 2"/>
    <property type="match status" value="1"/>
</dbReference>
<dbReference type="SMART" id="SM00055">
    <property type="entry name" value="FCH"/>
    <property type="match status" value="1"/>
</dbReference>
<accession>K1RBI4</accession>
<dbReference type="GO" id="GO:0051130">
    <property type="term" value="P:positive regulation of cellular component organization"/>
    <property type="evidence" value="ECO:0007669"/>
    <property type="project" value="UniProtKB-ARBA"/>
</dbReference>
<evidence type="ECO:0000256" key="4">
    <source>
        <dbReference type="ARBA" id="ARBA00022737"/>
    </source>
</evidence>
<comment type="similarity">
    <text evidence="8">Belongs to the JADE family.</text>
</comment>
<dbReference type="SUPFAM" id="SSF50044">
    <property type="entry name" value="SH3-domain"/>
    <property type="match status" value="2"/>
</dbReference>
<keyword evidence="4" id="KW-0677">Repeat</keyword>
<dbReference type="PANTHER" id="PTHR13793">
    <property type="entry name" value="PHD FINGER PROTEINS"/>
    <property type="match status" value="1"/>
</dbReference>
<dbReference type="SUPFAM" id="SSF103657">
    <property type="entry name" value="BAR/IMD domain-like"/>
    <property type="match status" value="1"/>
</dbReference>
<evidence type="ECO:0000256" key="3">
    <source>
        <dbReference type="ARBA" id="ARBA00022723"/>
    </source>
</evidence>
<feature type="compositionally biased region" description="Basic residues" evidence="9">
    <location>
        <begin position="646"/>
        <end position="663"/>
    </location>
</feature>
<dbReference type="Pfam" id="PF00611">
    <property type="entry name" value="FCH"/>
    <property type="match status" value="1"/>
</dbReference>
<dbReference type="SMART" id="SM00249">
    <property type="entry name" value="PHD"/>
    <property type="match status" value="2"/>
</dbReference>
<dbReference type="Pfam" id="PF00018">
    <property type="entry name" value="SH3_1"/>
    <property type="match status" value="1"/>
</dbReference>
<feature type="region of interest" description="Disordered" evidence="9">
    <location>
        <begin position="1500"/>
        <end position="1556"/>
    </location>
</feature>
<dbReference type="InterPro" id="IPR011011">
    <property type="entry name" value="Znf_FYVE_PHD"/>
</dbReference>
<evidence type="ECO:0000256" key="5">
    <source>
        <dbReference type="ARBA" id="ARBA00022771"/>
    </source>
</evidence>
<evidence type="ECO:0000256" key="9">
    <source>
        <dbReference type="SAM" id="MobiDB-lite"/>
    </source>
</evidence>
<feature type="region of interest" description="Disordered" evidence="9">
    <location>
        <begin position="1253"/>
        <end position="1282"/>
    </location>
</feature>
<feature type="region of interest" description="Disordered" evidence="9">
    <location>
        <begin position="795"/>
        <end position="821"/>
    </location>
</feature>
<dbReference type="HOGENOM" id="CLU_244472_0_0_1"/>
<keyword evidence="5" id="KW-0863">Zinc-finger</keyword>
<dbReference type="PROSITE" id="PS50016">
    <property type="entry name" value="ZF_PHD_2"/>
    <property type="match status" value="1"/>
</dbReference>
<dbReference type="SMART" id="SM00326">
    <property type="entry name" value="SH3"/>
    <property type="match status" value="2"/>
</dbReference>
<feature type="compositionally biased region" description="Polar residues" evidence="9">
    <location>
        <begin position="1525"/>
        <end position="1537"/>
    </location>
</feature>
<feature type="region of interest" description="Disordered" evidence="9">
    <location>
        <begin position="595"/>
        <end position="735"/>
    </location>
</feature>
<feature type="compositionally biased region" description="Basic and acidic residues" evidence="9">
    <location>
        <begin position="847"/>
        <end position="856"/>
    </location>
</feature>
<feature type="compositionally biased region" description="Acidic residues" evidence="9">
    <location>
        <begin position="595"/>
        <end position="611"/>
    </location>
</feature>
<evidence type="ECO:0000256" key="6">
    <source>
        <dbReference type="ARBA" id="ARBA00022833"/>
    </source>
</evidence>
<reference evidence="10" key="1">
    <citation type="journal article" date="2012" name="Nature">
        <title>The oyster genome reveals stress adaptation and complexity of shell formation.</title>
        <authorList>
            <person name="Zhang G."/>
            <person name="Fang X."/>
            <person name="Guo X."/>
            <person name="Li L."/>
            <person name="Luo R."/>
            <person name="Xu F."/>
            <person name="Yang P."/>
            <person name="Zhang L."/>
            <person name="Wang X."/>
            <person name="Qi H."/>
            <person name="Xiong Z."/>
            <person name="Que H."/>
            <person name="Xie Y."/>
            <person name="Holland P.W."/>
            <person name="Paps J."/>
            <person name="Zhu Y."/>
            <person name="Wu F."/>
            <person name="Chen Y."/>
            <person name="Wang J."/>
            <person name="Peng C."/>
            <person name="Meng J."/>
            <person name="Yang L."/>
            <person name="Liu J."/>
            <person name="Wen B."/>
            <person name="Zhang N."/>
            <person name="Huang Z."/>
            <person name="Zhu Q."/>
            <person name="Feng Y."/>
            <person name="Mount A."/>
            <person name="Hedgecock D."/>
            <person name="Xu Z."/>
            <person name="Liu Y."/>
            <person name="Domazet-Loso T."/>
            <person name="Du Y."/>
            <person name="Sun X."/>
            <person name="Zhang S."/>
            <person name="Liu B."/>
            <person name="Cheng P."/>
            <person name="Jiang X."/>
            <person name="Li J."/>
            <person name="Fan D."/>
            <person name="Wang W."/>
            <person name="Fu W."/>
            <person name="Wang T."/>
            <person name="Wang B."/>
            <person name="Zhang J."/>
            <person name="Peng Z."/>
            <person name="Li Y."/>
            <person name="Li N."/>
            <person name="Wang J."/>
            <person name="Chen M."/>
            <person name="He Y."/>
            <person name="Tan F."/>
            <person name="Song X."/>
            <person name="Zheng Q."/>
            <person name="Huang R."/>
            <person name="Yang H."/>
            <person name="Du X."/>
            <person name="Chen L."/>
            <person name="Yang M."/>
            <person name="Gaffney P.M."/>
            <person name="Wang S."/>
            <person name="Luo L."/>
            <person name="She Z."/>
            <person name="Ming Y."/>
            <person name="Huang W."/>
            <person name="Zhang S."/>
            <person name="Huang B."/>
            <person name="Zhang Y."/>
            <person name="Qu T."/>
            <person name="Ni P."/>
            <person name="Miao G."/>
            <person name="Wang J."/>
            <person name="Wang Q."/>
            <person name="Steinberg C.E."/>
            <person name="Wang H."/>
            <person name="Li N."/>
            <person name="Qian L."/>
            <person name="Zhang G."/>
            <person name="Li Y."/>
            <person name="Yang H."/>
            <person name="Liu X."/>
            <person name="Wang J."/>
            <person name="Yin Y."/>
            <person name="Wang J."/>
        </authorList>
    </citation>
    <scope>NUCLEOTIDE SEQUENCE [LARGE SCALE GENOMIC DNA]</scope>
    <source>
        <strain evidence="10">05x7-T-G4-1.051#20</strain>
    </source>
</reference>
<keyword evidence="1" id="KW-0728">SH3 domain</keyword>
<protein>
    <submittedName>
        <fullName evidence="10">Protein Jade-1</fullName>
    </submittedName>
</protein>
<sequence>MNVCRTDNRDTQLPSYQLSTMPPNKSKRPFREEGEEMERKNKRPRQEQEEEEMDIGGLRSPSSSHNKPAELFRKDLISAMKMADTEQLDAEDYLLIADPWRQDWEKGVQVPVNEESTNDPNIKEVKHKDRAGGDFKIPRKYLHGSKDETFQQGIHELTGMQQLADQVIRYDLDDIDVCWLNLVNDKREETSEILIDEWVMEQVIEAFEAQCHEVMQVKMKTEEGLGIEYDEDIVCAVCASPESEECNEMVFCDGCDICVHQACYGIQKIPEGSWLCRTCALGIKPTCILCPKTGGAMKSTRSGTKWAHVNCALWIPEVSIGCVEKMEPITKISQIPASRWSLICCLCKERCGACIQCSVKACKTAFHVSCAFQNNIEMKTILTDDLADDGGVKLKAYCPRHSKKGERRGSESDGDSPRKSIGGSPRKELSDEEIAKMRAEKMQQMNEDFYTFVNVEEIASRLNLDESAVDTIFVYWKLKRKAQFDMPLLTPKKEEEDLLEKQQEDSLLARMKMFVQLRQDLERVRNLCYMVSKREKMKKQFYKDREAVFMAMNNVLTNSRFNLGQREVNKIVEMYHFDSIYDSKVYDTVRIPVEEDDEEPMEEEEEEEDDCPSVSSHLVPTEIKQETLMDEEEIKTREQNKTSPGKSRKFSSKKRRIMRKKTGRGSEGYKELSDDGDTELTDVESLCSEPRLTTEPRSLRSQKSPGSSLCGDEEPVTQRSRRLTSERTKPKEYVEDVKPPVEIRQRAKRESFTKAERELRRVSKQDSNEEFSVPDLVNSAKANVVSEKVKAELDFSRKGSGENSSDSSVRSVRQLRSMSPASVNSELIDVENLYESDNTLRRVTRSHGLDSAENSRDSFTSSRSDPEPLVARLKTSRKVLTSAMRHGLACEATAALAYVQVKHTTALKNIHSEQVSKLQNKVQQDCDLLDDIRNFSRQRSIIEKEYGQVSELMEALLKLTAGFLKREFQATPDFQNEDGVELKTALEVWRLILEETEKLGKARLQVADIMQEQIAEPLKPYRMAKQHIHKRLMPQLNVLQNEVGQTVLEMAKAQKEYNVDEALAHDARALDGDMYERILEYFHTMGNALLDVSSMEKSASESIAKQADMICRDFDQQVFMYRNPVFTQPVQYVFQPCQNDECNTLSKEHNGGHQLDKEARKWATKIAKETRSLRQNKRTLQALENQYRGDRASDGSNTSELQELEIKIDELREIVRKSEIGKAKAEARIELLRKRVNVEEWLASAQAESLRAEEEAESLRSSQGSVFTDGSMKSDENEPTYTNYVDYDDEFIDETTEPRREKSLVFYDMDTYSNFNYTSHYPQQCRAIYDFQGSNVDELNLRENEELEIIADGDGDGWLRARNSEGMIGMIPSNYIEILNSSGVEMSANGSHVDSVSYNDSTQEVMSYSSGDIEVQQTTNQMPVDNHQSGDGSWARAIYDYEACSKEELSFITGTLIRILRKDENGIDDGFWEGELNGKVGVFPSLVVEELGVDVWNDMQSPEERHPPPAFVPPPPVTITAATPESESPPSLNSGYSLKTDLPNGDHQNGRKRVHFQETHRETFTILKTWKSCPRSVEEMCVFDAEFSEDGEESLV</sequence>
<dbReference type="InParanoid" id="K1RBI4"/>
<dbReference type="PROSITE" id="PS51805">
    <property type="entry name" value="EPHD"/>
    <property type="match status" value="1"/>
</dbReference>
<dbReference type="FunFam" id="3.30.40.10:FF:000030">
    <property type="entry name" value="Protein Jade-1 isoform 1"/>
    <property type="match status" value="1"/>
</dbReference>
<dbReference type="InterPro" id="IPR034732">
    <property type="entry name" value="EPHD"/>
</dbReference>
<dbReference type="InterPro" id="IPR019786">
    <property type="entry name" value="Zinc_finger_PHD-type_CS"/>
</dbReference>
<feature type="compositionally biased region" description="Basic and acidic residues" evidence="9">
    <location>
        <begin position="407"/>
        <end position="418"/>
    </location>
</feature>
<keyword evidence="2" id="KW-0597">Phosphoprotein</keyword>
<feature type="compositionally biased region" description="Basic and acidic residues" evidence="9">
    <location>
        <begin position="1"/>
        <end position="10"/>
    </location>
</feature>
<keyword evidence="3" id="KW-0479">Metal-binding</keyword>
<dbReference type="CDD" id="cd15671">
    <property type="entry name" value="ePHD_JADE"/>
    <property type="match status" value="1"/>
</dbReference>
<keyword evidence="6" id="KW-0862">Zinc</keyword>
<feature type="compositionally biased region" description="Basic and acidic residues" evidence="9">
    <location>
        <begin position="723"/>
        <end position="735"/>
    </location>
</feature>
<dbReference type="PANTHER" id="PTHR13793:SF160">
    <property type="entry name" value="PHD FINGER PROTEIN RHINOCEROS"/>
    <property type="match status" value="1"/>
</dbReference>
<gene>
    <name evidence="10" type="ORF">CGI_10021557</name>
</gene>
<feature type="region of interest" description="Disordered" evidence="9">
    <location>
        <begin position="845"/>
        <end position="868"/>
    </location>
</feature>
<evidence type="ECO:0000256" key="7">
    <source>
        <dbReference type="ARBA" id="ARBA00023054"/>
    </source>
</evidence>
<dbReference type="GO" id="GO:0006357">
    <property type="term" value="P:regulation of transcription by RNA polymerase II"/>
    <property type="evidence" value="ECO:0007669"/>
    <property type="project" value="TreeGrafter"/>
</dbReference>
<dbReference type="Pfam" id="PF07653">
    <property type="entry name" value="SH3_2"/>
    <property type="match status" value="1"/>
</dbReference>
<dbReference type="InterPro" id="IPR050701">
    <property type="entry name" value="Histone_Mod_Regulator"/>
</dbReference>
<evidence type="ECO:0000256" key="1">
    <source>
        <dbReference type="ARBA" id="ARBA00022443"/>
    </source>
</evidence>
<dbReference type="Pfam" id="PF13832">
    <property type="entry name" value="zf-HC5HC2H_2"/>
    <property type="match status" value="1"/>
</dbReference>
<dbReference type="PROSITE" id="PS01359">
    <property type="entry name" value="ZF_PHD_1"/>
    <property type="match status" value="1"/>
</dbReference>
<dbReference type="InterPro" id="IPR027267">
    <property type="entry name" value="AH/BAR_dom_sf"/>
</dbReference>
<dbReference type="InterPro" id="IPR036028">
    <property type="entry name" value="SH3-like_dom_sf"/>
</dbReference>
<feature type="compositionally biased region" description="Polar residues" evidence="9">
    <location>
        <begin position="11"/>
        <end position="23"/>
    </location>
</feature>
<dbReference type="Pfam" id="PF13831">
    <property type="entry name" value="PHD_2"/>
    <property type="match status" value="1"/>
</dbReference>
<dbReference type="InterPro" id="IPR001060">
    <property type="entry name" value="FCH_dom"/>
</dbReference>
<dbReference type="PROSITE" id="PS50002">
    <property type="entry name" value="SH3"/>
    <property type="match status" value="2"/>
</dbReference>
<evidence type="ECO:0000256" key="2">
    <source>
        <dbReference type="ARBA" id="ARBA00022553"/>
    </source>
</evidence>
<keyword evidence="7" id="KW-0175">Coiled coil</keyword>
<organism evidence="10">
    <name type="scientific">Magallana gigas</name>
    <name type="common">Pacific oyster</name>
    <name type="synonym">Crassostrea gigas</name>
    <dbReference type="NCBI Taxonomy" id="29159"/>
    <lineage>
        <taxon>Eukaryota</taxon>
        <taxon>Metazoa</taxon>
        <taxon>Spiralia</taxon>
        <taxon>Lophotrochozoa</taxon>
        <taxon>Mollusca</taxon>
        <taxon>Bivalvia</taxon>
        <taxon>Autobranchia</taxon>
        <taxon>Pteriomorphia</taxon>
        <taxon>Ostreida</taxon>
        <taxon>Ostreoidea</taxon>
        <taxon>Ostreidae</taxon>
        <taxon>Magallana</taxon>
    </lineage>
</organism>
<proteinExistence type="inferred from homology"/>
<name>K1RBI4_MAGGI</name>
<evidence type="ECO:0000256" key="8">
    <source>
        <dbReference type="ARBA" id="ARBA00038371"/>
    </source>
</evidence>
<dbReference type="Gene3D" id="3.30.40.10">
    <property type="entry name" value="Zinc/RING finger domain, C3HC4 (zinc finger)"/>
    <property type="match status" value="2"/>
</dbReference>
<feature type="region of interest" description="Disordered" evidence="9">
    <location>
        <begin position="1"/>
        <end position="67"/>
    </location>
</feature>
<dbReference type="InterPro" id="IPR001965">
    <property type="entry name" value="Znf_PHD"/>
</dbReference>
<evidence type="ECO:0000313" key="10">
    <source>
        <dbReference type="EMBL" id="EKC31456.1"/>
    </source>
</evidence>
<dbReference type="FunFam" id="3.30.40.10:FF:000004">
    <property type="entry name" value="Jade family PHD finger 2"/>
    <property type="match status" value="1"/>
</dbReference>
<dbReference type="Gene3D" id="2.30.30.40">
    <property type="entry name" value="SH3 Domains"/>
    <property type="match status" value="2"/>
</dbReference>
<dbReference type="GO" id="GO:0008270">
    <property type="term" value="F:zinc ion binding"/>
    <property type="evidence" value="ECO:0007669"/>
    <property type="project" value="UniProtKB-KW"/>
</dbReference>
<dbReference type="InterPro" id="IPR013083">
    <property type="entry name" value="Znf_RING/FYVE/PHD"/>
</dbReference>
<feature type="compositionally biased region" description="Pro residues" evidence="9">
    <location>
        <begin position="1508"/>
        <end position="1517"/>
    </location>
</feature>
<dbReference type="EMBL" id="JH817258">
    <property type="protein sequence ID" value="EKC31456.1"/>
    <property type="molecule type" value="Genomic_DNA"/>
</dbReference>
<dbReference type="Gene3D" id="1.20.1270.60">
    <property type="entry name" value="Arfaptin homology (AH) domain/BAR domain"/>
    <property type="match status" value="1"/>
</dbReference>
<feature type="region of interest" description="Disordered" evidence="9">
    <location>
        <begin position="401"/>
        <end position="431"/>
    </location>
</feature>
<dbReference type="SUPFAM" id="SSF57903">
    <property type="entry name" value="FYVE/PHD zinc finger"/>
    <property type="match status" value="1"/>
</dbReference>